<dbReference type="AlphaFoldDB" id="A0A485M369"/>
<dbReference type="InterPro" id="IPR006654">
    <property type="entry name" value="Trp_synth_beta"/>
</dbReference>
<name>A0A485M369_9ZZZZ</name>
<dbReference type="Gene3D" id="3.40.50.1100">
    <property type="match status" value="2"/>
</dbReference>
<dbReference type="PANTHER" id="PTHR48077">
    <property type="entry name" value="TRYPTOPHAN SYNTHASE-RELATED"/>
    <property type="match status" value="1"/>
</dbReference>
<dbReference type="PROSITE" id="PS00168">
    <property type="entry name" value="TRP_SYNTHASE_BETA"/>
    <property type="match status" value="1"/>
</dbReference>
<evidence type="ECO:0000256" key="6">
    <source>
        <dbReference type="ARBA" id="ARBA00022898"/>
    </source>
</evidence>
<dbReference type="CDD" id="cd06446">
    <property type="entry name" value="Trp-synth_B"/>
    <property type="match status" value="1"/>
</dbReference>
<evidence type="ECO:0000256" key="2">
    <source>
        <dbReference type="ARBA" id="ARBA00004733"/>
    </source>
</evidence>
<dbReference type="FunFam" id="3.40.50.1100:FF:000001">
    <property type="entry name" value="Tryptophan synthase beta chain"/>
    <property type="match status" value="1"/>
</dbReference>
<comment type="cofactor">
    <cofactor evidence="1">
        <name>pyridoxal 5'-phosphate</name>
        <dbReference type="ChEBI" id="CHEBI:597326"/>
    </cofactor>
</comment>
<protein>
    <recommendedName>
        <fullName evidence="3">tryptophan synthase</fullName>
        <ecNumber evidence="3">4.2.1.20</ecNumber>
    </recommendedName>
</protein>
<dbReference type="GO" id="GO:0005737">
    <property type="term" value="C:cytoplasm"/>
    <property type="evidence" value="ECO:0007669"/>
    <property type="project" value="TreeGrafter"/>
</dbReference>
<comment type="pathway">
    <text evidence="2">Amino-acid biosynthesis; L-tryptophan biosynthesis; L-tryptophan from chorismate: step 5/5.</text>
</comment>
<evidence type="ECO:0000256" key="7">
    <source>
        <dbReference type="ARBA" id="ARBA00023141"/>
    </source>
</evidence>
<dbReference type="PANTHER" id="PTHR48077:SF3">
    <property type="entry name" value="TRYPTOPHAN SYNTHASE"/>
    <property type="match status" value="1"/>
</dbReference>
<keyword evidence="5" id="KW-0822">Tryptophan biosynthesis</keyword>
<evidence type="ECO:0000256" key="8">
    <source>
        <dbReference type="ARBA" id="ARBA00023239"/>
    </source>
</evidence>
<dbReference type="SUPFAM" id="SSF53686">
    <property type="entry name" value="Tryptophan synthase beta subunit-like PLP-dependent enzymes"/>
    <property type="match status" value="1"/>
</dbReference>
<dbReference type="UniPathway" id="UPA00035">
    <property type="reaction ID" value="UER00044"/>
</dbReference>
<dbReference type="Pfam" id="PF00291">
    <property type="entry name" value="PALP"/>
    <property type="match status" value="1"/>
</dbReference>
<keyword evidence="4" id="KW-0028">Amino-acid biosynthesis</keyword>
<keyword evidence="6" id="KW-0663">Pyridoxal phosphate</keyword>
<dbReference type="PIRSF" id="PIRSF001413">
    <property type="entry name" value="Trp_syn_beta"/>
    <property type="match status" value="1"/>
</dbReference>
<dbReference type="NCBIfam" id="TIGR00263">
    <property type="entry name" value="trpB"/>
    <property type="match status" value="1"/>
</dbReference>
<dbReference type="EMBL" id="CAADRM010000124">
    <property type="protein sequence ID" value="VFU16900.1"/>
    <property type="molecule type" value="Genomic_DNA"/>
</dbReference>
<accession>A0A485M369</accession>
<sequence>MKVYFGEFGGQYVPETLFPALQELEDEFSAAWNDREFRDEFNSCLRDYVGRPSPLTHARRLSAHLGIEVWLKREDLNHTGSHKINNAIGQILLARRMGKQRIIAETGAGQHGVATATACALFGLPCAVYMGTRDIERQHMNVERMRLLGAEVVPVSSGSATLKDATSEAIRDWVTNVDTTYYLLGSAVGPHPYPTLVREFQRIIGEEARMQILEKTGSLPRAVIACVGGGSNAIGIFSGFINDPVELIGVEAYGDANGRHSASIHFGSPGVLHGARSYLLQDRDGQVLDTHSIAAGLDYPGVGPEHSFLSATRRARYELVDDRQALEAFRLLNRLEGIAPALESAHAIGYLDQYAKGHAGAAVVVNLSGRGDKDLHTVLKEGI</sequence>
<feature type="domain" description="Tryptophan synthase beta chain-like PALP" evidence="10">
    <location>
        <begin position="50"/>
        <end position="369"/>
    </location>
</feature>
<organism evidence="11">
    <name type="scientific">anaerobic digester metagenome</name>
    <dbReference type="NCBI Taxonomy" id="1263854"/>
    <lineage>
        <taxon>unclassified sequences</taxon>
        <taxon>metagenomes</taxon>
        <taxon>ecological metagenomes</taxon>
    </lineage>
</organism>
<evidence type="ECO:0000256" key="4">
    <source>
        <dbReference type="ARBA" id="ARBA00022605"/>
    </source>
</evidence>
<dbReference type="HAMAP" id="MF_00133">
    <property type="entry name" value="Trp_synth_beta"/>
    <property type="match status" value="1"/>
</dbReference>
<dbReference type="EC" id="4.2.1.20" evidence="3"/>
<evidence type="ECO:0000259" key="10">
    <source>
        <dbReference type="Pfam" id="PF00291"/>
    </source>
</evidence>
<comment type="catalytic activity">
    <reaction evidence="9">
        <text>(1S,2R)-1-C-(indol-3-yl)glycerol 3-phosphate + L-serine = D-glyceraldehyde 3-phosphate + L-tryptophan + H2O</text>
        <dbReference type="Rhea" id="RHEA:10532"/>
        <dbReference type="ChEBI" id="CHEBI:15377"/>
        <dbReference type="ChEBI" id="CHEBI:33384"/>
        <dbReference type="ChEBI" id="CHEBI:57912"/>
        <dbReference type="ChEBI" id="CHEBI:58866"/>
        <dbReference type="ChEBI" id="CHEBI:59776"/>
        <dbReference type="EC" id="4.2.1.20"/>
    </reaction>
</comment>
<reference evidence="11" key="1">
    <citation type="submission" date="2019-03" db="EMBL/GenBank/DDBJ databases">
        <authorList>
            <person name="Hao L."/>
        </authorList>
    </citation>
    <scope>NUCLEOTIDE SEQUENCE</scope>
</reference>
<dbReference type="InterPro" id="IPR036052">
    <property type="entry name" value="TrpB-like_PALP_sf"/>
</dbReference>
<dbReference type="InterPro" id="IPR001926">
    <property type="entry name" value="TrpB-like_PALP"/>
</dbReference>
<proteinExistence type="inferred from homology"/>
<evidence type="ECO:0000256" key="3">
    <source>
        <dbReference type="ARBA" id="ARBA00012043"/>
    </source>
</evidence>
<keyword evidence="8 11" id="KW-0456">Lyase</keyword>
<keyword evidence="7" id="KW-0057">Aromatic amino acid biosynthesis</keyword>
<dbReference type="FunFam" id="3.40.50.1100:FF:000004">
    <property type="entry name" value="Tryptophan synthase beta chain"/>
    <property type="match status" value="1"/>
</dbReference>
<dbReference type="InterPro" id="IPR023026">
    <property type="entry name" value="Trp_synth_beta/beta-like"/>
</dbReference>
<evidence type="ECO:0000313" key="11">
    <source>
        <dbReference type="EMBL" id="VFU16900.1"/>
    </source>
</evidence>
<dbReference type="InterPro" id="IPR006653">
    <property type="entry name" value="Trp_synth_b_CS"/>
</dbReference>
<evidence type="ECO:0000256" key="5">
    <source>
        <dbReference type="ARBA" id="ARBA00022822"/>
    </source>
</evidence>
<evidence type="ECO:0000256" key="1">
    <source>
        <dbReference type="ARBA" id="ARBA00001933"/>
    </source>
</evidence>
<dbReference type="GO" id="GO:0004834">
    <property type="term" value="F:tryptophan synthase activity"/>
    <property type="evidence" value="ECO:0007669"/>
    <property type="project" value="UniProtKB-EC"/>
</dbReference>
<evidence type="ECO:0000256" key="9">
    <source>
        <dbReference type="ARBA" id="ARBA00049047"/>
    </source>
</evidence>
<gene>
    <name evidence="11" type="primary">trpB</name>
    <name evidence="11" type="ORF">SCFA_590009</name>
</gene>